<evidence type="ECO:0000313" key="1">
    <source>
        <dbReference type="EMBL" id="MFA4805243.1"/>
    </source>
</evidence>
<gene>
    <name evidence="1" type="ORF">P8X34_10945</name>
</gene>
<protein>
    <submittedName>
        <fullName evidence="1">Uncharacterized protein</fullName>
    </submittedName>
</protein>
<keyword evidence="2" id="KW-1185">Reference proteome</keyword>
<reference evidence="1 2" key="1">
    <citation type="submission" date="2023-03" db="EMBL/GenBank/DDBJ databases">
        <title>Speciation in Pyrococcus: adaptation to high temperature as a mechanism.</title>
        <authorList>
            <person name="Gu J."/>
        </authorList>
    </citation>
    <scope>NUCLEOTIDE SEQUENCE [LARGE SCALE GENOMIC DNA]</scope>
    <source>
        <strain evidence="1 2">LMOA34</strain>
    </source>
</reference>
<accession>A0ABV4T638</accession>
<dbReference type="RefSeq" id="WP_372824712.1">
    <property type="nucleotide sequence ID" value="NZ_JARRID010000006.1"/>
</dbReference>
<evidence type="ECO:0000313" key="2">
    <source>
        <dbReference type="Proteomes" id="UP001571980"/>
    </source>
</evidence>
<dbReference type="EMBL" id="JARRIG010000007">
    <property type="protein sequence ID" value="MFA4805243.1"/>
    <property type="molecule type" value="Genomic_DNA"/>
</dbReference>
<sequence length="127" mass="14893">MGVDAYGWIEVRDQVWVPAVKITHLADRNYELFSRVFGITENGIKDDAIIGLRGLPEDASPDVRDNYNEFKPEPYASWMTYDEFKELVYPEVKDCTTPDWELVFKLMKDLAEKYGDYNVRLVVWFDV</sequence>
<organism evidence="1 2">
    <name type="scientific">Pyrococcus kukulkanii</name>
    <dbReference type="NCBI Taxonomy" id="1609559"/>
    <lineage>
        <taxon>Archaea</taxon>
        <taxon>Methanobacteriati</taxon>
        <taxon>Methanobacteriota</taxon>
        <taxon>Thermococci</taxon>
        <taxon>Thermococcales</taxon>
        <taxon>Thermococcaceae</taxon>
        <taxon>Pyrococcus</taxon>
    </lineage>
</organism>
<name>A0ABV4T638_9EURY</name>
<dbReference type="Proteomes" id="UP001571980">
    <property type="component" value="Unassembled WGS sequence"/>
</dbReference>
<comment type="caution">
    <text evidence="1">The sequence shown here is derived from an EMBL/GenBank/DDBJ whole genome shotgun (WGS) entry which is preliminary data.</text>
</comment>
<proteinExistence type="predicted"/>